<dbReference type="EMBL" id="LAZR01015809">
    <property type="protein sequence ID" value="KKM07282.1"/>
    <property type="molecule type" value="Genomic_DNA"/>
</dbReference>
<reference evidence="1" key="1">
    <citation type="journal article" date="2015" name="Nature">
        <title>Complex archaea that bridge the gap between prokaryotes and eukaryotes.</title>
        <authorList>
            <person name="Spang A."/>
            <person name="Saw J.H."/>
            <person name="Jorgensen S.L."/>
            <person name="Zaremba-Niedzwiedzka K."/>
            <person name="Martijn J."/>
            <person name="Lind A.E."/>
            <person name="van Eijk R."/>
            <person name="Schleper C."/>
            <person name="Guy L."/>
            <person name="Ettema T.J."/>
        </authorList>
    </citation>
    <scope>NUCLEOTIDE SEQUENCE</scope>
</reference>
<sequence>DLQEIPFYLSESYLQTSVDSQSSAYGILPMSQVL</sequence>
<name>A0A0F9HVW1_9ZZZZ</name>
<comment type="caution">
    <text evidence="1">The sequence shown here is derived from an EMBL/GenBank/DDBJ whole genome shotgun (WGS) entry which is preliminary data.</text>
</comment>
<gene>
    <name evidence="1" type="ORF">LCGC14_1735450</name>
</gene>
<proteinExistence type="predicted"/>
<feature type="non-terminal residue" evidence="1">
    <location>
        <position position="1"/>
    </location>
</feature>
<accession>A0A0F9HVW1</accession>
<dbReference type="AlphaFoldDB" id="A0A0F9HVW1"/>
<evidence type="ECO:0000313" key="1">
    <source>
        <dbReference type="EMBL" id="KKM07282.1"/>
    </source>
</evidence>
<organism evidence="1">
    <name type="scientific">marine sediment metagenome</name>
    <dbReference type="NCBI Taxonomy" id="412755"/>
    <lineage>
        <taxon>unclassified sequences</taxon>
        <taxon>metagenomes</taxon>
        <taxon>ecological metagenomes</taxon>
    </lineage>
</organism>
<protein>
    <submittedName>
        <fullName evidence="1">Uncharacterized protein</fullName>
    </submittedName>
</protein>